<sequence>MSSPMGGATTEPGLVQRFEAAATRRNTLVAFGAFILATVLIQTVGFRPEVTEMASGPLPETAFLYSTEDVSTVLDSLGSEGRSLYVNALLIDFGFVVTFAFGLGLPLANLLPRLTDNMAVRSFALAPAVAGALDAVENVVLLYAINTFPDMPGAAISVASIFTTVKLVLLFGSLLVLVVAALAVGVRSVMN</sequence>
<comment type="caution">
    <text evidence="2">The sequence shown here is derived from an EMBL/GenBank/DDBJ whole genome shotgun (WGS) entry which is preliminary data.</text>
</comment>
<accession>A0ABD6BNR2</accession>
<proteinExistence type="predicted"/>
<feature type="transmembrane region" description="Helical" evidence="1">
    <location>
        <begin position="84"/>
        <end position="111"/>
    </location>
</feature>
<dbReference type="AlphaFoldDB" id="A0ABD6BNR2"/>
<organism evidence="2 3">
    <name type="scientific">Halolamina litorea</name>
    <dbReference type="NCBI Taxonomy" id="1515593"/>
    <lineage>
        <taxon>Archaea</taxon>
        <taxon>Methanobacteriati</taxon>
        <taxon>Methanobacteriota</taxon>
        <taxon>Stenosarchaea group</taxon>
        <taxon>Halobacteria</taxon>
        <taxon>Halobacteriales</taxon>
        <taxon>Haloferacaceae</taxon>
    </lineage>
</organism>
<keyword evidence="1" id="KW-1133">Transmembrane helix</keyword>
<evidence type="ECO:0000256" key="1">
    <source>
        <dbReference type="SAM" id="Phobius"/>
    </source>
</evidence>
<protein>
    <submittedName>
        <fullName evidence="2">Uncharacterized protein</fullName>
    </submittedName>
</protein>
<keyword evidence="1" id="KW-0472">Membrane</keyword>
<feature type="transmembrane region" description="Helical" evidence="1">
    <location>
        <begin position="165"/>
        <end position="186"/>
    </location>
</feature>
<evidence type="ECO:0000313" key="2">
    <source>
        <dbReference type="EMBL" id="MFD1566214.1"/>
    </source>
</evidence>
<name>A0ABD6BNR2_9EURY</name>
<dbReference type="RefSeq" id="WP_267645484.1">
    <property type="nucleotide sequence ID" value="NZ_JANHGR010000001.1"/>
</dbReference>
<keyword evidence="3" id="KW-1185">Reference proteome</keyword>
<evidence type="ECO:0000313" key="3">
    <source>
        <dbReference type="Proteomes" id="UP001597139"/>
    </source>
</evidence>
<dbReference type="Proteomes" id="UP001597139">
    <property type="component" value="Unassembled WGS sequence"/>
</dbReference>
<keyword evidence="1" id="KW-0812">Transmembrane</keyword>
<dbReference type="EMBL" id="JBHUCZ010000001">
    <property type="protein sequence ID" value="MFD1566214.1"/>
    <property type="molecule type" value="Genomic_DNA"/>
</dbReference>
<gene>
    <name evidence="2" type="ORF">ACFSAU_01795</name>
</gene>
<reference evidence="2 3" key="1">
    <citation type="journal article" date="2019" name="Int. J. Syst. Evol. Microbiol.">
        <title>The Global Catalogue of Microorganisms (GCM) 10K type strain sequencing project: providing services to taxonomists for standard genome sequencing and annotation.</title>
        <authorList>
            <consortium name="The Broad Institute Genomics Platform"/>
            <consortium name="The Broad Institute Genome Sequencing Center for Infectious Disease"/>
            <person name="Wu L."/>
            <person name="Ma J."/>
        </authorList>
    </citation>
    <scope>NUCLEOTIDE SEQUENCE [LARGE SCALE GENOMIC DNA]</scope>
    <source>
        <strain evidence="2 3">CGMCC 1.12859</strain>
    </source>
</reference>
<feature type="transmembrane region" description="Helical" evidence="1">
    <location>
        <begin position="123"/>
        <end position="145"/>
    </location>
</feature>
<feature type="transmembrane region" description="Helical" evidence="1">
    <location>
        <begin position="27"/>
        <end position="46"/>
    </location>
</feature>